<evidence type="ECO:0000313" key="2">
    <source>
        <dbReference type="EMBL" id="RMV77769.1"/>
    </source>
</evidence>
<dbReference type="EMBL" id="RBUY01000041">
    <property type="protein sequence ID" value="RMV77769.1"/>
    <property type="molecule type" value="Genomic_DNA"/>
</dbReference>
<gene>
    <name evidence="2" type="ORF">ALP05_00277</name>
    <name evidence="1" type="ORF">ALQ84_04398</name>
</gene>
<protein>
    <submittedName>
        <fullName evidence="2">Uncharacterized protein</fullName>
    </submittedName>
</protein>
<accession>A0A0N8QTX3</accession>
<name>A0A0N8QTX3_9PSED</name>
<dbReference type="EMBL" id="RBOC01000166">
    <property type="protein sequence ID" value="RMM05539.1"/>
    <property type="molecule type" value="Genomic_DNA"/>
</dbReference>
<proteinExistence type="predicted"/>
<evidence type="ECO:0000313" key="3">
    <source>
        <dbReference type="Proteomes" id="UP000269872"/>
    </source>
</evidence>
<evidence type="ECO:0000313" key="4">
    <source>
        <dbReference type="Proteomes" id="UP000278587"/>
    </source>
</evidence>
<dbReference type="AlphaFoldDB" id="A0A0N8QTX3"/>
<organism evidence="2 3">
    <name type="scientific">Pseudomonas caricapapayae</name>
    <dbReference type="NCBI Taxonomy" id="46678"/>
    <lineage>
        <taxon>Bacteria</taxon>
        <taxon>Pseudomonadati</taxon>
        <taxon>Pseudomonadota</taxon>
        <taxon>Gammaproteobacteria</taxon>
        <taxon>Pseudomonadales</taxon>
        <taxon>Pseudomonadaceae</taxon>
        <taxon>Pseudomonas</taxon>
    </lineage>
</organism>
<evidence type="ECO:0000313" key="1">
    <source>
        <dbReference type="EMBL" id="RMM05539.1"/>
    </source>
</evidence>
<reference evidence="3 4" key="1">
    <citation type="submission" date="2018-08" db="EMBL/GenBank/DDBJ databases">
        <title>Recombination of ecologically and evolutionarily significant loci maintains genetic cohesion in the Pseudomonas syringae species complex.</title>
        <authorList>
            <person name="Dillon M."/>
            <person name="Thakur S."/>
            <person name="Almeida R.N.D."/>
            <person name="Weir B.S."/>
            <person name="Guttman D.S."/>
        </authorList>
    </citation>
    <scope>NUCLEOTIDE SEQUENCE [LARGE SCALE GENOMIC DNA]</scope>
    <source>
        <strain evidence="1 4">ICMP 4086</strain>
        <strain evidence="2 3">ICMP 7496</strain>
    </source>
</reference>
<dbReference type="Proteomes" id="UP000269872">
    <property type="component" value="Unassembled WGS sequence"/>
</dbReference>
<sequence>MNTPIELTPIAPTWSQTTPPLPGHYWFWNGKQGVPAQLSTLDDVRQAPSGWWLEATTPPAPQSAVEQVAGSFSVELLREALALAVRHTIENDPPETRKAWLTEHHVWALYPALYRDITRALSDLDPSSQVPNMNDLIRQLAQSSLIARPRAVAVRETGSTSFSHLNLAIEIAPEHVWSDGEHRPPLWYETFADGPALKQVADLMGLPPIPEGQPRLALRSLRPKPQSQPDQWAGSVNPRVVLAIYWQAAELAPQEETRSIL</sequence>
<dbReference type="Proteomes" id="UP000278587">
    <property type="component" value="Unassembled WGS sequence"/>
</dbReference>
<comment type="caution">
    <text evidence="2">The sequence shown here is derived from an EMBL/GenBank/DDBJ whole genome shotgun (WGS) entry which is preliminary data.</text>
</comment>
<dbReference type="RefSeq" id="WP_223813417.1">
    <property type="nucleotide sequence ID" value="NZ_LJPW01000012.1"/>
</dbReference>